<gene>
    <name evidence="5" type="ORF">DesyoDRAFT_0686</name>
</gene>
<dbReference type="InterPro" id="IPR009057">
    <property type="entry name" value="Homeodomain-like_sf"/>
</dbReference>
<dbReference type="HOGENOM" id="CLU_069356_12_2_9"/>
<protein>
    <submittedName>
        <fullName evidence="5">Transcriptional regulator</fullName>
    </submittedName>
</protein>
<dbReference type="GO" id="GO:0003677">
    <property type="term" value="F:DNA binding"/>
    <property type="evidence" value="ECO:0007669"/>
    <property type="project" value="UniProtKB-UniRule"/>
</dbReference>
<dbReference type="Pfam" id="PF00440">
    <property type="entry name" value="TetR_N"/>
    <property type="match status" value="1"/>
</dbReference>
<dbReference type="InterPro" id="IPR001647">
    <property type="entry name" value="HTH_TetR"/>
</dbReference>
<feature type="DNA-binding region" description="H-T-H motif" evidence="2">
    <location>
        <begin position="49"/>
        <end position="68"/>
    </location>
</feature>
<dbReference type="RefSeq" id="WP_007779408.1">
    <property type="nucleotide sequence ID" value="NZ_CM001441.1"/>
</dbReference>
<dbReference type="Pfam" id="PF21776">
    <property type="entry name" value="TetR_C_44"/>
    <property type="match status" value="1"/>
</dbReference>
<reference evidence="5 6" key="1">
    <citation type="submission" date="2011-11" db="EMBL/GenBank/DDBJ databases">
        <title>The Noncontiguous Finished genome of Desulfosporosinus youngiae DSM 17734.</title>
        <authorList>
            <consortium name="US DOE Joint Genome Institute (JGI-PGF)"/>
            <person name="Lucas S."/>
            <person name="Han J."/>
            <person name="Lapidus A."/>
            <person name="Cheng J.-F."/>
            <person name="Goodwin L."/>
            <person name="Pitluck S."/>
            <person name="Peters L."/>
            <person name="Ovchinnikova G."/>
            <person name="Lu M."/>
            <person name="Land M.L."/>
            <person name="Hauser L."/>
            <person name="Pester M."/>
            <person name="Spring S."/>
            <person name="Ollivier B."/>
            <person name="Rattei T."/>
            <person name="Klenk H.-P."/>
            <person name="Wagner M."/>
            <person name="Loy A."/>
            <person name="Woyke T.J."/>
        </authorList>
    </citation>
    <scope>NUCLEOTIDE SEQUENCE [LARGE SCALE GENOMIC DNA]</scope>
    <source>
        <strain evidence="5 6">DSM 17734</strain>
    </source>
</reference>
<dbReference type="PROSITE" id="PS50977">
    <property type="entry name" value="HTH_TETR_2"/>
    <property type="match status" value="1"/>
</dbReference>
<dbReference type="SUPFAM" id="SSF46689">
    <property type="entry name" value="Homeodomain-like"/>
    <property type="match status" value="1"/>
</dbReference>
<dbReference type="STRING" id="768710.DesyoDRAFT_0686"/>
<sequence>MDHFTDSNRFGTSGRNSISRRERKKEETKTRIIDTAIKHFQNQGYEATTMEQIAEEVDISKVTLYNYFSSKEVIVSEFFQRMSHEFVDLVLAALEEQPNTPSKIFEMFRQQFEWNAQYRELLQVYFVHQFQSMLKPESYQGSGLDIVLAQIIRHGQEQGEVRTDMSTEYLAKHLEMMYIMQFLVWVLEPEAWDAEKNLGAMVDLFMHGVESRRE</sequence>
<dbReference type="Gene3D" id="1.10.357.10">
    <property type="entry name" value="Tetracycline Repressor, domain 2"/>
    <property type="match status" value="1"/>
</dbReference>
<dbReference type="InterPro" id="IPR036271">
    <property type="entry name" value="Tet_transcr_reg_TetR-rel_C_sf"/>
</dbReference>
<dbReference type="InterPro" id="IPR049444">
    <property type="entry name" value="TetR_C_44"/>
</dbReference>
<keyword evidence="6" id="KW-1185">Reference proteome</keyword>
<dbReference type="PANTHER" id="PTHR43479:SF11">
    <property type="entry name" value="ACREF_ENVCD OPERON REPRESSOR-RELATED"/>
    <property type="match status" value="1"/>
</dbReference>
<dbReference type="SUPFAM" id="SSF48498">
    <property type="entry name" value="Tetracyclin repressor-like, C-terminal domain"/>
    <property type="match status" value="1"/>
</dbReference>
<dbReference type="OrthoDB" id="268339at2"/>
<proteinExistence type="predicted"/>
<evidence type="ECO:0000256" key="3">
    <source>
        <dbReference type="SAM" id="MobiDB-lite"/>
    </source>
</evidence>
<organism evidence="5 6">
    <name type="scientific">Desulfosporosinus youngiae DSM 17734</name>
    <dbReference type="NCBI Taxonomy" id="768710"/>
    <lineage>
        <taxon>Bacteria</taxon>
        <taxon>Bacillati</taxon>
        <taxon>Bacillota</taxon>
        <taxon>Clostridia</taxon>
        <taxon>Eubacteriales</taxon>
        <taxon>Desulfitobacteriaceae</taxon>
        <taxon>Desulfosporosinus</taxon>
    </lineage>
</organism>
<name>H5XSB1_9FIRM</name>
<dbReference type="InterPro" id="IPR050624">
    <property type="entry name" value="HTH-type_Tx_Regulator"/>
</dbReference>
<evidence type="ECO:0000256" key="1">
    <source>
        <dbReference type="ARBA" id="ARBA00023125"/>
    </source>
</evidence>
<dbReference type="PANTHER" id="PTHR43479">
    <property type="entry name" value="ACREF/ENVCD OPERON REPRESSOR-RELATED"/>
    <property type="match status" value="1"/>
</dbReference>
<dbReference type="EMBL" id="CM001441">
    <property type="protein sequence ID" value="EHQ87863.1"/>
    <property type="molecule type" value="Genomic_DNA"/>
</dbReference>
<dbReference type="Proteomes" id="UP000005104">
    <property type="component" value="Chromosome"/>
</dbReference>
<feature type="domain" description="HTH tetR-type" evidence="4">
    <location>
        <begin position="26"/>
        <end position="86"/>
    </location>
</feature>
<evidence type="ECO:0000313" key="5">
    <source>
        <dbReference type="EMBL" id="EHQ87863.1"/>
    </source>
</evidence>
<evidence type="ECO:0000256" key="2">
    <source>
        <dbReference type="PROSITE-ProRule" id="PRU00335"/>
    </source>
</evidence>
<dbReference type="eggNOG" id="COG1309">
    <property type="taxonomic scope" value="Bacteria"/>
</dbReference>
<evidence type="ECO:0000259" key="4">
    <source>
        <dbReference type="PROSITE" id="PS50977"/>
    </source>
</evidence>
<dbReference type="PRINTS" id="PR00455">
    <property type="entry name" value="HTHTETR"/>
</dbReference>
<evidence type="ECO:0000313" key="6">
    <source>
        <dbReference type="Proteomes" id="UP000005104"/>
    </source>
</evidence>
<accession>H5XSB1</accession>
<keyword evidence="1 2" id="KW-0238">DNA-binding</keyword>
<feature type="compositionally biased region" description="Polar residues" evidence="3">
    <location>
        <begin position="7"/>
        <end position="16"/>
    </location>
</feature>
<feature type="region of interest" description="Disordered" evidence="3">
    <location>
        <begin position="1"/>
        <end position="27"/>
    </location>
</feature>
<dbReference type="AlphaFoldDB" id="H5XSB1"/>